<keyword evidence="3" id="KW-0808">Transferase</keyword>
<dbReference type="Pfam" id="PF00078">
    <property type="entry name" value="RVT_1"/>
    <property type="match status" value="2"/>
</dbReference>
<dbReference type="PANTHER" id="PTHR33064:SF37">
    <property type="entry name" value="RIBONUCLEASE H"/>
    <property type="match status" value="1"/>
</dbReference>
<dbReference type="InterPro" id="IPR043502">
    <property type="entry name" value="DNA/RNA_pol_sf"/>
</dbReference>
<dbReference type="GO" id="GO:0004190">
    <property type="term" value="F:aspartic-type endopeptidase activity"/>
    <property type="evidence" value="ECO:0007669"/>
    <property type="project" value="InterPro"/>
</dbReference>
<organism evidence="17 18">
    <name type="scientific">Mycteria americana</name>
    <name type="common">Wood stork</name>
    <dbReference type="NCBI Taxonomy" id="33587"/>
    <lineage>
        <taxon>Eukaryota</taxon>
        <taxon>Metazoa</taxon>
        <taxon>Chordata</taxon>
        <taxon>Craniata</taxon>
        <taxon>Vertebrata</taxon>
        <taxon>Euteleostomi</taxon>
        <taxon>Archelosauria</taxon>
        <taxon>Archosauria</taxon>
        <taxon>Dinosauria</taxon>
        <taxon>Saurischia</taxon>
        <taxon>Theropoda</taxon>
        <taxon>Coelurosauria</taxon>
        <taxon>Aves</taxon>
        <taxon>Neognathae</taxon>
        <taxon>Neoaves</taxon>
        <taxon>Aequornithes</taxon>
        <taxon>Ciconiiformes</taxon>
        <taxon>Ciconiidae</taxon>
        <taxon>Mycteria</taxon>
    </lineage>
</organism>
<dbReference type="Gene3D" id="3.30.70.270">
    <property type="match status" value="3"/>
</dbReference>
<dbReference type="GO" id="GO:0006508">
    <property type="term" value="P:proteolysis"/>
    <property type="evidence" value="ECO:0007669"/>
    <property type="project" value="InterPro"/>
</dbReference>
<dbReference type="PROSITE" id="PS50994">
    <property type="entry name" value="INTEGRASE"/>
    <property type="match status" value="1"/>
</dbReference>
<dbReference type="Gene3D" id="3.10.10.10">
    <property type="entry name" value="HIV Type 1 Reverse Transcriptase, subunit A, domain 1"/>
    <property type="match status" value="2"/>
</dbReference>
<dbReference type="InterPro" id="IPR001584">
    <property type="entry name" value="Integrase_cat-core"/>
</dbReference>
<dbReference type="Pfam" id="PF17919">
    <property type="entry name" value="RT_RNaseH_2"/>
    <property type="match status" value="1"/>
</dbReference>
<keyword evidence="5" id="KW-0540">Nuclease</keyword>
<dbReference type="PANTHER" id="PTHR33064">
    <property type="entry name" value="POL PROTEIN"/>
    <property type="match status" value="1"/>
</dbReference>
<dbReference type="EC" id="3.1.26.4" evidence="2"/>
<keyword evidence="12" id="KW-0175">Coiled coil</keyword>
<dbReference type="InterPro" id="IPR036397">
    <property type="entry name" value="RNaseH_sf"/>
</dbReference>
<evidence type="ECO:0000256" key="12">
    <source>
        <dbReference type="SAM" id="Coils"/>
    </source>
</evidence>
<dbReference type="EMBL" id="JAUNZN010000018">
    <property type="protein sequence ID" value="KAK4810902.1"/>
    <property type="molecule type" value="Genomic_DNA"/>
</dbReference>
<protein>
    <recommendedName>
        <fullName evidence="2">ribonuclease H</fullName>
        <ecNumber evidence="2">3.1.26.4</ecNumber>
    </recommendedName>
</protein>
<reference evidence="17 18" key="1">
    <citation type="journal article" date="2023" name="J. Hered.">
        <title>Chromosome-level genome of the wood stork (Mycteria americana) provides insight into avian chromosome evolution.</title>
        <authorList>
            <person name="Flamio R. Jr."/>
            <person name="Ramstad K.M."/>
        </authorList>
    </citation>
    <scope>NUCLEOTIDE SEQUENCE [LARGE SCALE GENOMIC DNA]</scope>
    <source>
        <strain evidence="17">JAX WOST 10</strain>
    </source>
</reference>
<evidence type="ECO:0000256" key="9">
    <source>
        <dbReference type="ARBA" id="ARBA00022884"/>
    </source>
</evidence>
<gene>
    <name evidence="17" type="ORF">QYF61_013310</name>
</gene>
<dbReference type="Pfam" id="PF00665">
    <property type="entry name" value="rve"/>
    <property type="match status" value="1"/>
</dbReference>
<evidence type="ECO:0000256" key="8">
    <source>
        <dbReference type="ARBA" id="ARBA00022842"/>
    </source>
</evidence>
<feature type="domain" description="Reverse transcriptase" evidence="15">
    <location>
        <begin position="2147"/>
        <end position="2328"/>
    </location>
</feature>
<dbReference type="CDD" id="cd00303">
    <property type="entry name" value="retropepsin_like"/>
    <property type="match status" value="1"/>
</dbReference>
<evidence type="ECO:0000256" key="4">
    <source>
        <dbReference type="ARBA" id="ARBA00022695"/>
    </source>
</evidence>
<evidence type="ECO:0000256" key="7">
    <source>
        <dbReference type="ARBA" id="ARBA00022801"/>
    </source>
</evidence>
<evidence type="ECO:0000256" key="6">
    <source>
        <dbReference type="ARBA" id="ARBA00022759"/>
    </source>
</evidence>
<dbReference type="PROSITE" id="PS50175">
    <property type="entry name" value="ASP_PROT_RETROV"/>
    <property type="match status" value="1"/>
</dbReference>
<comment type="caution">
    <text evidence="17">The sequence shown here is derived from an EMBL/GenBank/DDBJ whole genome shotgun (WGS) entry which is preliminary data.</text>
</comment>
<evidence type="ECO:0000256" key="5">
    <source>
        <dbReference type="ARBA" id="ARBA00022722"/>
    </source>
</evidence>
<dbReference type="SUPFAM" id="SSF50630">
    <property type="entry name" value="Acid proteases"/>
    <property type="match status" value="1"/>
</dbReference>
<evidence type="ECO:0000259" key="16">
    <source>
        <dbReference type="PROSITE" id="PS50994"/>
    </source>
</evidence>
<dbReference type="InterPro" id="IPR000477">
    <property type="entry name" value="RT_dom"/>
</dbReference>
<keyword evidence="4" id="KW-0548">Nucleotidyltransferase</keyword>
<accession>A0AAN7RNJ9</accession>
<dbReference type="PROSITE" id="PS00141">
    <property type="entry name" value="ASP_PROTEASE"/>
    <property type="match status" value="1"/>
</dbReference>
<dbReference type="Gene3D" id="2.40.70.10">
    <property type="entry name" value="Acid Proteases"/>
    <property type="match status" value="1"/>
</dbReference>
<keyword evidence="6" id="KW-0255">Endonuclease</keyword>
<feature type="domain" description="Integrase catalytic" evidence="16">
    <location>
        <begin position="1081"/>
        <end position="1256"/>
    </location>
</feature>
<dbReference type="Gene3D" id="3.30.420.10">
    <property type="entry name" value="Ribonuclease H-like superfamily/Ribonuclease H"/>
    <property type="match status" value="1"/>
</dbReference>
<dbReference type="GO" id="GO:0004523">
    <property type="term" value="F:RNA-DNA hybrid ribonuclease activity"/>
    <property type="evidence" value="ECO:0007669"/>
    <property type="project" value="UniProtKB-EC"/>
</dbReference>
<evidence type="ECO:0000259" key="14">
    <source>
        <dbReference type="PROSITE" id="PS50175"/>
    </source>
</evidence>
<dbReference type="InterPro" id="IPR041577">
    <property type="entry name" value="RT_RNaseH_2"/>
</dbReference>
<dbReference type="InterPro" id="IPR012337">
    <property type="entry name" value="RNaseH-like_sf"/>
</dbReference>
<keyword evidence="13" id="KW-0472">Membrane</keyword>
<evidence type="ECO:0000256" key="3">
    <source>
        <dbReference type="ARBA" id="ARBA00022679"/>
    </source>
</evidence>
<name>A0AAN7RNJ9_MYCAM</name>
<dbReference type="InterPro" id="IPR021109">
    <property type="entry name" value="Peptidase_aspartic_dom_sf"/>
</dbReference>
<dbReference type="SUPFAM" id="SSF53098">
    <property type="entry name" value="Ribonuclease H-like"/>
    <property type="match status" value="1"/>
</dbReference>
<dbReference type="Pfam" id="PF13650">
    <property type="entry name" value="Asp_protease_2"/>
    <property type="match status" value="1"/>
</dbReference>
<evidence type="ECO:0000256" key="1">
    <source>
        <dbReference type="ARBA" id="ARBA00010879"/>
    </source>
</evidence>
<dbReference type="InterPro" id="IPR043128">
    <property type="entry name" value="Rev_trsase/Diguanyl_cyclase"/>
</dbReference>
<keyword evidence="11" id="KW-0695">RNA-directed DNA polymerase</keyword>
<keyword evidence="13" id="KW-1133">Transmembrane helix</keyword>
<feature type="coiled-coil region" evidence="12">
    <location>
        <begin position="63"/>
        <end position="125"/>
    </location>
</feature>
<evidence type="ECO:0000256" key="10">
    <source>
        <dbReference type="ARBA" id="ARBA00022908"/>
    </source>
</evidence>
<evidence type="ECO:0000313" key="17">
    <source>
        <dbReference type="EMBL" id="KAK4810902.1"/>
    </source>
</evidence>
<dbReference type="InterPro" id="IPR051320">
    <property type="entry name" value="Viral_Replic_Matur_Polypro"/>
</dbReference>
<keyword evidence="10" id="KW-0229">DNA integration</keyword>
<sequence>MASSITDYLRRHGVNPSPKFSAEWTRDNWHNWEAIEEHLKVTRGHTKDGKGKGVICKMLGACLEAAHQERDNTNKKEQDLEKEIEGRKATELLLSLKIEQLQKQLQEEKEKRQKLGEKVEMMLIQAPRPPDIVQIRKLIVSPEDWDGDIWGDPDDSEPEDDDPLFPANPPEYEARPIVKTERTVGPRGGHPRHTTRTIPWDPLQLTNLQERYSRKPGETETEYLWRVCLSGGDRIMLSEDEASGYWGPGVFLNLGPDPTNTPHSITSRVAYWAGGIDTMERGEPSIIPIKSLSELSTAVTKAACIQAMHKRGSHDVPLSATVDFAMLKPLIRGAPAILKSHLVAKRDEIKKDTEHNEGLGDNAQTARKQLPTWADLMHGIVNYSREMGWDDAPAEKQNLKPRGGDHKGGTAGHEVKKRVVSGRQLGLPVRKVEAYQWINDNGPYILIPVGPQRQLVKFLIDTGAQISLLTQQDAEKLGVRPRRQRVKITGVNGASVQCQTAKVNLWLPGEKRMSSTRFAIKDHHENILGFDVLNGRTWRLPNGSVWSFGSNIDPNPSRNREAAVRALRAAPALPESQITNVPQYPLSAAARNGISEVIGDLEKRQIISRTHSPYNSPVWPVRKPDGRWRLTVDYRRLNANTAPLTAAVPNIANLTATLQAAAHPWMAALDVKDMFFMVPLKEEDKEKFAFTWEGIQYTFNRLPQGYKHSPTIAHAALAELLQTVSLPQEVKLYQYIDDILIGGTSPEKVGEAAAAVWQALNKAEIEIPPGKCQGPSKEVKFLGTWWIAGSAVIPPDTLRKIEELQMPQSRKELQQLMGTLGYWRKHVPGFSIISRPLYSLLHKGKPWEWKLEHKEAVKTLTEELKTYQSLGPVHPRDPIIAEWGFAEHATYCNLFQTGPDGPKRPLLFSSTAFKETEQRYSEWEKGLLSLVRAVKQVEKIHQGQPVQTRGPFNLLEAILKGTAPPEGVAQKPTVRKWYAYLTGVAENMQLTEGHTKVSKLQVPINTDPLALQQPFKPSPILDAPPLTEGTPTANIWFTDASAKRVNGKWQYKAVALDITTGKQVVEEECPQCRLKLQADHPAKAPPLHINEGKALWSTWQIDYIGPFKSSAGYRYILTGVEVVSGLLMATKCRKADGRNTVRGLSVWFSNLPTPDVIQSDNGSHFSCKEVQDWAKQEGIRWVFHTPYYPQSNGMVERANGLLKKNLKPQEAQWDTRLPKVLHQLNNRYGPTGSPVSRAFFVKTELSTPPTRKREYPMTLQPGQPVMVNLPSIAYGQRTLEWPWSQAHVKYTGSMGIHSSKGDLKLSTVVMHGTETYLENEWSWDKDEADDKVPRLRGTAGKEIKIGCRMINGSTHEKASQISVYNITSKPIAKDTKLCAFERLDCWYNFTLVQPVFVVCLWARHRVGLSFKFKIDIIEPSTTSALTVKDEKILSPQISEVGPYVIKNTGQQQVLFNPSWSLKRVELLMQINMSAIKPTCSPFLGTSYAGWLAWLHGRTLTSPRRTRRDVTGIIGTGLGVLNSIDAEVLINKLSATTSDLNKLEHPLRSSLLALGTNQWLLSDILPQWKRINERDHQLIVDALGVAQTNVSLALSCIQAQLWMQSMVVVIIREGEEDTLPTEIQKVIWDNATKFEKEFQCWWYLVNFTYDPISNKATAFVLTIPNASVYTIYPIIALGLNHNGTVLYPLEHRVWAHRNGNKWQTVDVNACIVREQQGFICESNTLKAQDICLDTEQNVCHFEIRPDEAPETVLVYIGKGCVCMRTLCDFIFVDNVTVDTSNRSNICVCNFTKIVGCDFNYSAPVTSYQLLQSNYTLSRDLLPTPIGMNLTLVKKLLQHDDLCQLLERIRNNGHKTLITVHHDAEEIHHVLERVKKDGEHHWWETLLGWSPTATGVFNLMLHPVVILLTLTLVCLLLIIILKQIISCLLRCWDIGASSQELEGKEAQQLGSLARDKASGKEIGERAGGDSYRVKWTTIEGGSQYLREFAVVEVIYSNLDDNQVSKNPDEIQCMRSMWQKFVRSAPTSYATTLAIMSWTDTEAPTVDGMTSQLQEFKENLTSSLQACISAVEKMSQQLSQQLKKDMSYSLIPTNVLAFFCSRERVFQGLKRVPDLSVVGLLWVKEQQVPIATRTVQWQQYRTNRDSLAPIHKLIQQLDSQGVISKTRLLFRRVPYGRLVVDYRGLNEVTLPLSAAVPDMLELQYELESKAAKWYATIDISNAFFLIPLAAECRPQFAFTWRGIQYTWNQLSQGWKHSPTICHGLIQTVLEQGEAPEHLQYIDDIIVWAKTAEEVFEKGRRIIQILLKAGFAIKQSKVKGPAQEIQFLGIKWQDGHRHIPMDVINKIIAMSPPTHPLLPKPDCCGLTLAGN</sequence>
<proteinExistence type="inferred from homology"/>
<keyword evidence="8" id="KW-0460">Magnesium</keyword>
<evidence type="ECO:0000313" key="18">
    <source>
        <dbReference type="Proteomes" id="UP001333110"/>
    </source>
</evidence>
<keyword evidence="7" id="KW-0378">Hydrolase</keyword>
<feature type="domain" description="Reverse transcriptase" evidence="15">
    <location>
        <begin position="602"/>
        <end position="786"/>
    </location>
</feature>
<dbReference type="Proteomes" id="UP001333110">
    <property type="component" value="Unassembled WGS sequence"/>
</dbReference>
<feature type="domain" description="Peptidase A2" evidence="14">
    <location>
        <begin position="456"/>
        <end position="532"/>
    </location>
</feature>
<evidence type="ECO:0000259" key="15">
    <source>
        <dbReference type="PROSITE" id="PS50878"/>
    </source>
</evidence>
<comment type="similarity">
    <text evidence="1">Belongs to the beta type-B retroviral polymerase family. HERV class-II K(HML-2) pol subfamily.</text>
</comment>
<evidence type="ECO:0000256" key="13">
    <source>
        <dbReference type="SAM" id="Phobius"/>
    </source>
</evidence>
<feature type="transmembrane region" description="Helical" evidence="13">
    <location>
        <begin position="1898"/>
        <end position="1919"/>
    </location>
</feature>
<dbReference type="GO" id="GO:0003723">
    <property type="term" value="F:RNA binding"/>
    <property type="evidence" value="ECO:0007669"/>
    <property type="project" value="UniProtKB-KW"/>
</dbReference>
<dbReference type="PROSITE" id="PS50878">
    <property type="entry name" value="RT_POL"/>
    <property type="match status" value="2"/>
</dbReference>
<dbReference type="InterPro" id="IPR001995">
    <property type="entry name" value="Peptidase_A2_cat"/>
</dbReference>
<dbReference type="GO" id="GO:0015074">
    <property type="term" value="P:DNA integration"/>
    <property type="evidence" value="ECO:0007669"/>
    <property type="project" value="UniProtKB-KW"/>
</dbReference>
<dbReference type="InterPro" id="IPR001969">
    <property type="entry name" value="Aspartic_peptidase_AS"/>
</dbReference>
<dbReference type="SUPFAM" id="SSF56672">
    <property type="entry name" value="DNA/RNA polymerases"/>
    <property type="match status" value="2"/>
</dbReference>
<keyword evidence="13" id="KW-0812">Transmembrane</keyword>
<keyword evidence="9" id="KW-0694">RNA-binding</keyword>
<evidence type="ECO:0000256" key="2">
    <source>
        <dbReference type="ARBA" id="ARBA00012180"/>
    </source>
</evidence>
<evidence type="ECO:0000256" key="11">
    <source>
        <dbReference type="ARBA" id="ARBA00022918"/>
    </source>
</evidence>
<dbReference type="GO" id="GO:0003964">
    <property type="term" value="F:RNA-directed DNA polymerase activity"/>
    <property type="evidence" value="ECO:0007669"/>
    <property type="project" value="UniProtKB-KW"/>
</dbReference>
<keyword evidence="18" id="KW-1185">Reference proteome</keyword>